<reference evidence="2 3" key="1">
    <citation type="submission" date="2020-08" db="EMBL/GenBank/DDBJ databases">
        <title>Genomic Encyclopedia of Type Strains, Phase IV (KMG-IV): sequencing the most valuable type-strain genomes for metagenomic binning, comparative biology and taxonomic classification.</title>
        <authorList>
            <person name="Goeker M."/>
        </authorList>
    </citation>
    <scope>NUCLEOTIDE SEQUENCE [LARGE SCALE GENOMIC DNA]</scope>
    <source>
        <strain evidence="2 3">DSM 11099</strain>
    </source>
</reference>
<dbReference type="RefSeq" id="WP_183831827.1">
    <property type="nucleotide sequence ID" value="NZ_JACHEU010000002.1"/>
</dbReference>
<dbReference type="Gene3D" id="3.30.470.10">
    <property type="match status" value="1"/>
</dbReference>
<name>A0A7W9VW24_9HYPH</name>
<dbReference type="NCBIfam" id="NF005729">
    <property type="entry name" value="PRK07546.1-3"/>
    <property type="match status" value="1"/>
</dbReference>
<dbReference type="AlphaFoldDB" id="A0A7W9VW24"/>
<dbReference type="Gene3D" id="3.20.10.10">
    <property type="entry name" value="D-amino Acid Aminotransferase, subunit A, domain 2"/>
    <property type="match status" value="1"/>
</dbReference>
<evidence type="ECO:0000256" key="1">
    <source>
        <dbReference type="ARBA" id="ARBA00014472"/>
    </source>
</evidence>
<dbReference type="EMBL" id="JACHEU010000002">
    <property type="protein sequence ID" value="MBB6013638.1"/>
    <property type="molecule type" value="Genomic_DNA"/>
</dbReference>
<comment type="caution">
    <text evidence="2">The sequence shown here is derived from an EMBL/GenBank/DDBJ whole genome shotgun (WGS) entry which is preliminary data.</text>
</comment>
<evidence type="ECO:0000313" key="3">
    <source>
        <dbReference type="Proteomes" id="UP000533306"/>
    </source>
</evidence>
<dbReference type="NCBIfam" id="NF005731">
    <property type="entry name" value="PRK07546.1-5"/>
    <property type="match status" value="1"/>
</dbReference>
<dbReference type="GO" id="GO:0016829">
    <property type="term" value="F:lyase activity"/>
    <property type="evidence" value="ECO:0007669"/>
    <property type="project" value="UniProtKB-KW"/>
</dbReference>
<accession>A0A7W9VW24</accession>
<dbReference type="Proteomes" id="UP000533306">
    <property type="component" value="Unassembled WGS sequence"/>
</dbReference>
<keyword evidence="2" id="KW-0456">Lyase</keyword>
<protein>
    <recommendedName>
        <fullName evidence="1">Probable branched-chain-amino-acid aminotransferase</fullName>
    </recommendedName>
</protein>
<dbReference type="InterPro" id="IPR001544">
    <property type="entry name" value="Aminotrans_IV"/>
</dbReference>
<proteinExistence type="predicted"/>
<sequence>MPAEGPLRDRNGPGFELIETLRREPETGFLRLDRHMARLAASACELGFSCDTDKAVQALENAAAGATTALRMRLLLSHDGTVTATAQPFQPLPEGTVWLLGLARARLASNDPLLRHKTTRRTLYESARAEYPLSEVDEVLLMNEHDEVCEGTITSLFADFGEGVLVTPRLRCGLLAGVLRGALIDQGRAVEGVIPASSLPSASALYVGNALRGLIPATFLP</sequence>
<dbReference type="InterPro" id="IPR043132">
    <property type="entry name" value="BCAT-like_C"/>
</dbReference>
<evidence type="ECO:0000313" key="2">
    <source>
        <dbReference type="EMBL" id="MBB6013638.1"/>
    </source>
</evidence>
<dbReference type="InterPro" id="IPR036038">
    <property type="entry name" value="Aminotransferase-like"/>
</dbReference>
<keyword evidence="3" id="KW-1185">Reference proteome</keyword>
<dbReference type="InterPro" id="IPR043131">
    <property type="entry name" value="BCAT-like_N"/>
</dbReference>
<dbReference type="SUPFAM" id="SSF56752">
    <property type="entry name" value="D-aminoacid aminotransferase-like PLP-dependent enzymes"/>
    <property type="match status" value="1"/>
</dbReference>
<dbReference type="Pfam" id="PF01063">
    <property type="entry name" value="Aminotran_4"/>
    <property type="match status" value="1"/>
</dbReference>
<organism evidence="2 3">
    <name type="scientific">Aquamicrobium lusatiense</name>
    <dbReference type="NCBI Taxonomy" id="89772"/>
    <lineage>
        <taxon>Bacteria</taxon>
        <taxon>Pseudomonadati</taxon>
        <taxon>Pseudomonadota</taxon>
        <taxon>Alphaproteobacteria</taxon>
        <taxon>Hyphomicrobiales</taxon>
        <taxon>Phyllobacteriaceae</taxon>
        <taxon>Aquamicrobium</taxon>
    </lineage>
</organism>
<gene>
    <name evidence="2" type="ORF">HNR59_003027</name>
</gene>